<evidence type="ECO:0000313" key="1">
    <source>
        <dbReference type="EMBL" id="WFT76513.1"/>
    </source>
</evidence>
<keyword evidence="2" id="KW-1185">Reference proteome</keyword>
<dbReference type="Proteomes" id="UP001221597">
    <property type="component" value="Chromosome"/>
</dbReference>
<proteinExistence type="predicted"/>
<gene>
    <name evidence="1" type="ORF">P9989_09180</name>
</gene>
<evidence type="ECO:0008006" key="3">
    <source>
        <dbReference type="Google" id="ProtNLM"/>
    </source>
</evidence>
<accession>A0ABY8J1Z2</accession>
<protein>
    <recommendedName>
        <fullName evidence="3">DUF559 domain-containing protein</fullName>
    </recommendedName>
</protein>
<dbReference type="EMBL" id="CP121671">
    <property type="protein sequence ID" value="WFT76513.1"/>
    <property type="molecule type" value="Genomic_DNA"/>
</dbReference>
<sequence length="79" mass="9709">MEKRSRKGDLEGNYRFHWMLKDSLEIYFELKGHWYLGPKKSFRWLKQNDPEGYHLIRMVLNEPNVGDHVAKWINYITRK</sequence>
<organism evidence="1 2">
    <name type="scientific">Halobacillus naozhouensis</name>
    <dbReference type="NCBI Taxonomy" id="554880"/>
    <lineage>
        <taxon>Bacteria</taxon>
        <taxon>Bacillati</taxon>
        <taxon>Bacillota</taxon>
        <taxon>Bacilli</taxon>
        <taxon>Bacillales</taxon>
        <taxon>Bacillaceae</taxon>
        <taxon>Halobacillus</taxon>
    </lineage>
</organism>
<evidence type="ECO:0000313" key="2">
    <source>
        <dbReference type="Proteomes" id="UP001221597"/>
    </source>
</evidence>
<dbReference type="RefSeq" id="WP_283078464.1">
    <property type="nucleotide sequence ID" value="NZ_CP121671.1"/>
</dbReference>
<reference evidence="1 2" key="1">
    <citation type="submission" date="2023-04" db="EMBL/GenBank/DDBJ databases">
        <title>Genome sequence of Halobacillus naozhouensis KACC 21980.</title>
        <authorList>
            <person name="Kim S."/>
            <person name="Heo J."/>
            <person name="Kwon S.-W."/>
        </authorList>
    </citation>
    <scope>NUCLEOTIDE SEQUENCE [LARGE SCALE GENOMIC DNA]</scope>
    <source>
        <strain evidence="1 2">KCTC 13234</strain>
    </source>
</reference>
<name>A0ABY8J1Z2_9BACI</name>